<dbReference type="PANTHER" id="PTHR43135:SF3">
    <property type="entry name" value="ALPHA-D-RIBOSE 1-METHYLPHOSPHONATE 5-TRIPHOSPHATE DIPHOSPHATASE"/>
    <property type="match status" value="1"/>
</dbReference>
<dbReference type="SUPFAM" id="SSF51338">
    <property type="entry name" value="Composite domain of metallo-dependent hydrolases"/>
    <property type="match status" value="1"/>
</dbReference>
<dbReference type="Gene3D" id="2.30.40.10">
    <property type="entry name" value="Urease, subunit C, domain 1"/>
    <property type="match status" value="1"/>
</dbReference>
<organism evidence="2 3">
    <name type="scientific">Maribacter litoralis</name>
    <dbReference type="NCBI Taxonomy" id="2059726"/>
    <lineage>
        <taxon>Bacteria</taxon>
        <taxon>Pseudomonadati</taxon>
        <taxon>Bacteroidota</taxon>
        <taxon>Flavobacteriia</taxon>
        <taxon>Flavobacteriales</taxon>
        <taxon>Flavobacteriaceae</taxon>
        <taxon>Maribacter</taxon>
    </lineage>
</organism>
<name>A0A653W413_9FLAO</name>
<dbReference type="Proteomes" id="UP000430202">
    <property type="component" value="Unassembled WGS sequence"/>
</dbReference>
<feature type="domain" description="Amidohydrolase-related" evidence="1">
    <location>
        <begin position="317"/>
        <end position="648"/>
    </location>
</feature>
<evidence type="ECO:0000259" key="1">
    <source>
        <dbReference type="Pfam" id="PF01979"/>
    </source>
</evidence>
<dbReference type="GO" id="GO:0016810">
    <property type="term" value="F:hydrolase activity, acting on carbon-nitrogen (but not peptide) bonds"/>
    <property type="evidence" value="ECO:0007669"/>
    <property type="project" value="InterPro"/>
</dbReference>
<dbReference type="RefSeq" id="WP_159303810.1">
    <property type="nucleotide sequence ID" value="NZ_LR733271.1"/>
</dbReference>
<evidence type="ECO:0000313" key="2">
    <source>
        <dbReference type="EMBL" id="VXC13628.1"/>
    </source>
</evidence>
<gene>
    <name evidence="2" type="ORF">MARI151_60138</name>
</gene>
<sequence>MRSYLTFSLLFIVFMSCSESQKSEDNVTEKIKYDVVFRENLAGKFEKWSSGDSSFKYTYNYTDRGRGPEITEEIVLNDDNYIVSENITGVNYLKDSISENFKGANGSASWKNPMGEDEAEFDGDKLYFRHDGSPAVYEILAQLLVNSDNKKVDLYPNGEVELVDNFSITLSDSTSVNLVMIKGLEMNPRYIWLKDNAMIASISGNLHIVREDFSALRKELQSLQSTYEDEYLFKISKEVSNQIDKVLIKNVNVFSKDGSILENQDVLVDGNIIKSIKPSMGKVLNGTAQVIDGTNKTLLPGMFDMHTHNTKFRGLLHLAGGVTSVRDLANNKQLKQLSAQFDKNEIIGPNIVTFCGIIDGSGPFANQRNVVDNLEEGLAEIQSYKDLDYDQIKLYSSIRPEWVKPLAAKAHELNMRVSGHIPAYMTASKAIEQGYNEIQHMNMLFLNFMTDTIDTRTPLRFTMVANHGVELDLKSKEYLDFVELLKSKDILVDATMAIFENMFVSQKGEPSPTYSTIMNRLPLIEQRAFYSGGLPKSGIKVALYKESYQNMLNALYDMHQRGVSIVPGTDGLPGFLYHRELELYEKAGIPTVDILKMATINSAKITGTSDTLGSIEEGKNADLILIDGNPVNNISDIRKVEWTIKGGNLYFAEELYNKMGIKHFK</sequence>
<proteinExistence type="predicted"/>
<dbReference type="Pfam" id="PF01979">
    <property type="entry name" value="Amidohydro_1"/>
    <property type="match status" value="1"/>
</dbReference>
<keyword evidence="3" id="KW-1185">Reference proteome</keyword>
<dbReference type="InterPro" id="IPR006680">
    <property type="entry name" value="Amidohydro-rel"/>
</dbReference>
<accession>A0A653W413</accession>
<dbReference type="PROSITE" id="PS51257">
    <property type="entry name" value="PROKAR_LIPOPROTEIN"/>
    <property type="match status" value="1"/>
</dbReference>
<dbReference type="Gene3D" id="3.20.20.140">
    <property type="entry name" value="Metal-dependent hydrolases"/>
    <property type="match status" value="1"/>
</dbReference>
<evidence type="ECO:0000313" key="3">
    <source>
        <dbReference type="Proteomes" id="UP000430202"/>
    </source>
</evidence>
<dbReference type="InterPro" id="IPR032466">
    <property type="entry name" value="Metal_Hydrolase"/>
</dbReference>
<dbReference type="InterPro" id="IPR051781">
    <property type="entry name" value="Metallo-dep_Hydrolase"/>
</dbReference>
<reference evidence="2 3" key="1">
    <citation type="submission" date="2019-10" db="EMBL/GenBank/DDBJ databases">
        <authorList>
            <person name="Karimi E."/>
        </authorList>
    </citation>
    <scope>NUCLEOTIDE SEQUENCE [LARGE SCALE GENOMIC DNA]</scope>
    <source>
        <strain evidence="2">Maribacter sp. 151</strain>
    </source>
</reference>
<dbReference type="EMBL" id="CABWLR010000006">
    <property type="protein sequence ID" value="VXC13628.1"/>
    <property type="molecule type" value="Genomic_DNA"/>
</dbReference>
<dbReference type="AlphaFoldDB" id="A0A653W413"/>
<protein>
    <recommendedName>
        <fullName evidence="1">Amidohydrolase-related domain-containing protein</fullName>
    </recommendedName>
</protein>
<dbReference type="SUPFAM" id="SSF51556">
    <property type="entry name" value="Metallo-dependent hydrolases"/>
    <property type="match status" value="1"/>
</dbReference>
<dbReference type="PANTHER" id="PTHR43135">
    <property type="entry name" value="ALPHA-D-RIBOSE 1-METHYLPHOSPHONATE 5-TRIPHOSPHATE DIPHOSPHATASE"/>
    <property type="match status" value="1"/>
</dbReference>
<dbReference type="InterPro" id="IPR011059">
    <property type="entry name" value="Metal-dep_hydrolase_composite"/>
</dbReference>